<organism evidence="1 2">
    <name type="scientific">Linum tenue</name>
    <dbReference type="NCBI Taxonomy" id="586396"/>
    <lineage>
        <taxon>Eukaryota</taxon>
        <taxon>Viridiplantae</taxon>
        <taxon>Streptophyta</taxon>
        <taxon>Embryophyta</taxon>
        <taxon>Tracheophyta</taxon>
        <taxon>Spermatophyta</taxon>
        <taxon>Magnoliopsida</taxon>
        <taxon>eudicotyledons</taxon>
        <taxon>Gunneridae</taxon>
        <taxon>Pentapetalae</taxon>
        <taxon>rosids</taxon>
        <taxon>fabids</taxon>
        <taxon>Malpighiales</taxon>
        <taxon>Linaceae</taxon>
        <taxon>Linum</taxon>
    </lineage>
</organism>
<gene>
    <name evidence="1" type="ORF">LITE_LOCUS9507</name>
</gene>
<feature type="non-terminal residue" evidence="1">
    <location>
        <position position="108"/>
    </location>
</feature>
<dbReference type="AlphaFoldDB" id="A0AAV0IIB9"/>
<accession>A0AAV0IIB9</accession>
<name>A0AAV0IIB9_9ROSI</name>
<proteinExistence type="predicted"/>
<evidence type="ECO:0000313" key="1">
    <source>
        <dbReference type="EMBL" id="CAI0397337.1"/>
    </source>
</evidence>
<protein>
    <submittedName>
        <fullName evidence="1">Uncharacterized protein</fullName>
    </submittedName>
</protein>
<evidence type="ECO:0000313" key="2">
    <source>
        <dbReference type="Proteomes" id="UP001154282"/>
    </source>
</evidence>
<comment type="caution">
    <text evidence="1">The sequence shown here is derived from an EMBL/GenBank/DDBJ whole genome shotgun (WGS) entry which is preliminary data.</text>
</comment>
<dbReference type="Proteomes" id="UP001154282">
    <property type="component" value="Unassembled WGS sequence"/>
</dbReference>
<sequence length="108" mass="12462">LGWVPHLPSTEHFLAQVERDELEYIAQRVAPPIQLPVETPSDLGRRNQGKERASMDFLPRIGRQAIQLHEEAVHRTRLIFEIVYSSDDFVVVRFRVESKSNCINPGTR</sequence>
<feature type="non-terminal residue" evidence="1">
    <location>
        <position position="1"/>
    </location>
</feature>
<dbReference type="EMBL" id="CAMGYJ010000004">
    <property type="protein sequence ID" value="CAI0397337.1"/>
    <property type="molecule type" value="Genomic_DNA"/>
</dbReference>
<reference evidence="1" key="1">
    <citation type="submission" date="2022-08" db="EMBL/GenBank/DDBJ databases">
        <authorList>
            <person name="Gutierrez-Valencia J."/>
        </authorList>
    </citation>
    <scope>NUCLEOTIDE SEQUENCE</scope>
</reference>
<keyword evidence="2" id="KW-1185">Reference proteome</keyword>